<dbReference type="InterPro" id="IPR000700">
    <property type="entry name" value="PAS-assoc_C"/>
</dbReference>
<dbReference type="SMART" id="SM00388">
    <property type="entry name" value="HisKA"/>
    <property type="match status" value="1"/>
</dbReference>
<dbReference type="InterPro" id="IPR000014">
    <property type="entry name" value="PAS"/>
</dbReference>
<dbReference type="EMBL" id="CDMZ01001406">
    <property type="protein sequence ID" value="CEM32079.1"/>
    <property type="molecule type" value="Genomic_DNA"/>
</dbReference>
<proteinExistence type="predicted"/>
<feature type="compositionally biased region" description="Low complexity" evidence="3">
    <location>
        <begin position="951"/>
        <end position="968"/>
    </location>
</feature>
<evidence type="ECO:0000256" key="1">
    <source>
        <dbReference type="ARBA" id="ARBA00022553"/>
    </source>
</evidence>
<feature type="region of interest" description="Disordered" evidence="3">
    <location>
        <begin position="1041"/>
        <end position="1079"/>
    </location>
</feature>
<feature type="region of interest" description="Disordered" evidence="3">
    <location>
        <begin position="1122"/>
        <end position="1184"/>
    </location>
</feature>
<dbReference type="Pfam" id="PF08447">
    <property type="entry name" value="PAS_3"/>
    <property type="match status" value="1"/>
</dbReference>
<dbReference type="Gene3D" id="3.30.450.20">
    <property type="entry name" value="PAS domain"/>
    <property type="match status" value="1"/>
</dbReference>
<dbReference type="InterPro" id="IPR011006">
    <property type="entry name" value="CheY-like_superfamily"/>
</dbReference>
<dbReference type="Gene3D" id="3.40.50.2300">
    <property type="match status" value="1"/>
</dbReference>
<dbReference type="SUPFAM" id="SSF55785">
    <property type="entry name" value="PYP-like sensor domain (PAS domain)"/>
    <property type="match status" value="1"/>
</dbReference>
<dbReference type="InterPro" id="IPR004358">
    <property type="entry name" value="Sig_transdc_His_kin-like_C"/>
</dbReference>
<evidence type="ECO:0000259" key="5">
    <source>
        <dbReference type="PROSITE" id="PS50110"/>
    </source>
</evidence>
<feature type="domain" description="Response regulatory" evidence="5">
    <location>
        <begin position="624"/>
        <end position="749"/>
    </location>
</feature>
<dbReference type="CDD" id="cd00082">
    <property type="entry name" value="HisKA"/>
    <property type="match status" value="1"/>
</dbReference>
<organism evidence="8">
    <name type="scientific">Chromera velia CCMP2878</name>
    <dbReference type="NCBI Taxonomy" id="1169474"/>
    <lineage>
        <taxon>Eukaryota</taxon>
        <taxon>Sar</taxon>
        <taxon>Alveolata</taxon>
        <taxon>Colpodellida</taxon>
        <taxon>Chromeraceae</taxon>
        <taxon>Chromera</taxon>
    </lineage>
</organism>
<dbReference type="SUPFAM" id="SSF55874">
    <property type="entry name" value="ATPase domain of HSP90 chaperone/DNA topoisomerase II/histidine kinase"/>
    <property type="match status" value="1"/>
</dbReference>
<dbReference type="SMART" id="SM00387">
    <property type="entry name" value="HATPase_c"/>
    <property type="match status" value="1"/>
</dbReference>
<feature type="region of interest" description="Disordered" evidence="3">
    <location>
        <begin position="951"/>
        <end position="974"/>
    </location>
</feature>
<dbReference type="InterPro" id="IPR003661">
    <property type="entry name" value="HisK_dim/P_dom"/>
</dbReference>
<dbReference type="PRINTS" id="PR00344">
    <property type="entry name" value="BCTRLSENSOR"/>
</dbReference>
<dbReference type="Gene3D" id="1.10.530.10">
    <property type="match status" value="1"/>
</dbReference>
<evidence type="ECO:0000259" key="7">
    <source>
        <dbReference type="PROSITE" id="PS50113"/>
    </source>
</evidence>
<dbReference type="Pfam" id="PF02518">
    <property type="entry name" value="HATPase_c"/>
    <property type="match status" value="1"/>
</dbReference>
<dbReference type="CDD" id="cd17546">
    <property type="entry name" value="REC_hyHK_CKI1_RcsC-like"/>
    <property type="match status" value="1"/>
</dbReference>
<dbReference type="SMART" id="SM00270">
    <property type="entry name" value="ChtBD1"/>
    <property type="match status" value="3"/>
</dbReference>
<sequence length="1562" mass="168604">MGAEEKRASSSFENFLLHSTAFLVLEWEAVPPFRVTFMNKAGSKVLSQEDGDGEGGLELSKILKNREDVAMLAPTGSEPRQLNLSLHITEGSGKGGEKHNIFLKGECRAMLDGCEGGVGRVQGVFTDQTEEVTRQLEDKVVRQRLELVLEGTQLGMWDWNPQTNIVNFNERWAEMLGYSLSEVPFIVSSWSDRVHPDDLPVCFAELQKHMSGETQYYEVLHRMKHKDGNWRYILAGKIVERDSEGKPTRFTGTHKDLTAQKEVELAAQQAAAVKALFLATISHEIRTPLNAVLGMMQLLQETELNEEQRFCAKTVMDSGRILVVLINDLLDFSKIERGEMEVAPEPVDVSELIRGVFSQFKGTGKNRGVEFTLDMQLPSGLVGGKGDPLVVTDSQRLSQILSNLVSNAIKFTDTGGRVDVCVSWDETDAYAFKGRNSVGTSPSLPVSDEEGEITGTETNVVYPDWVSDVIRKRTKECLKDSGKDGSSLVQRVIVRKLKLVVRDTGKGIADTERIFEPFKQEENSIARKFGGTGLGLSISRHLSRLMGGDVTVTSEVGKGSEFTVVVFAPEVEKPDLDSSQRGREQRRRMSFAPAPPENRHAMDTEGTLLVPDDRRPSSSLRRIRVLVVDDMEINRMVLKMMLSKVEPNPIVEEADGGAVALKLIEDSSREPFDLVLTDLHMPEMSGFDLLRLMRSSEVLRLEKFQPVAIVVSADAFQETFDEAIAAGADGVLPKPVGKRELCEMVLFVASLTGGRDALLEVDTGSPKTPRCLIKKDTFKSVGPGVGGEGEAERSHEEEENREKGVADERSSQSPNSRTLLQEADEACEDELPSGTCMSEWCGTTFWRSQCRRTCGDCGPVDAVSGCVDLKAGCLDSWCRDEYWRSQCQLTCKVCEQESTTTTTETTTQILTGTCTGEPCADPSHCRSQWGYCGASSAYCNADSVWSPPCSGTSPSTTTTTTTTTSTTTSGGGAPPPNCSGLPCSDPSHCRSQWGYCGSSSTYCNVDSTWSPSCLSPTTTTTTTTSTTSTTTTTTTTTTTAVTTTPTTTSTTTTTTTTSTTTSAPTTATTTTTTTAPTTTTSTSAVIGSCTGEPCTDPSHCRSQWGYCGASSAYCNADSVWSPPCSGTSPSTTTTTTSTSTTGGETPTSTPTPTSSPPTSTTTTGPTTTTTSTSTSSDGGPTSVGTQVLQALGAVTDAEASTDVMTSQQPDLSWTPSSIYTWSDMVAGVRKMHLTGVGTSRLWLGDEGDTTLYGLVSVAAFIAQSMKETIKYDVCDENNWDSTSGYAASNSCGQLGQSYQDYQCPPGEEHMACPVDPNMKIRATTNAKWYGAPAAMFCAPRSLLPESPKWALGGAWCDPNQEYDTDMTVDEYVQYMQAGTGCRDYEGQKDGKWTFCPGGCPNQAAPAFGRAARTDVEGCCWWGRGVIQTTGVCNFGKLNWFAGKAAADREGTALFPEIDFCKTPDAVCTSPEYPDLKWVAGLFYWVNSVQSYNEGGWSYMDELKSFVDAGLPSPGSDSGFIKAVSGIVNRGCHNPPCAAGPVDGGSERAQNFEKVLRLLGVVS</sequence>
<evidence type="ECO:0000256" key="3">
    <source>
        <dbReference type="SAM" id="MobiDB-lite"/>
    </source>
</evidence>
<dbReference type="PROSITE" id="PS50113">
    <property type="entry name" value="PAC"/>
    <property type="match status" value="1"/>
</dbReference>
<dbReference type="SMART" id="SM00448">
    <property type="entry name" value="REC"/>
    <property type="match status" value="1"/>
</dbReference>
<dbReference type="PANTHER" id="PTHR21113:SF4">
    <property type="entry name" value="CHITIN-BINDING TYPE-4 DOMAIN-CONTAINING PROTEIN"/>
    <property type="match status" value="1"/>
</dbReference>
<dbReference type="InterPro" id="IPR003594">
    <property type="entry name" value="HATPase_dom"/>
</dbReference>
<dbReference type="Pfam" id="PF00072">
    <property type="entry name" value="Response_reg"/>
    <property type="match status" value="1"/>
</dbReference>
<feature type="compositionally biased region" description="Basic and acidic residues" evidence="3">
    <location>
        <begin position="573"/>
        <end position="583"/>
    </location>
</feature>
<dbReference type="Pfam" id="PF00512">
    <property type="entry name" value="HisKA"/>
    <property type="match status" value="1"/>
</dbReference>
<dbReference type="GO" id="GO:0008061">
    <property type="term" value="F:chitin binding"/>
    <property type="evidence" value="ECO:0007669"/>
    <property type="project" value="InterPro"/>
</dbReference>
<dbReference type="PANTHER" id="PTHR21113">
    <property type="entry name" value="AGAP001705-PA"/>
    <property type="match status" value="1"/>
</dbReference>
<feature type="region of interest" description="Disordered" evidence="3">
    <location>
        <begin position="573"/>
        <end position="615"/>
    </location>
</feature>
<feature type="modified residue" description="4-aspartylphosphate" evidence="2">
    <location>
        <position position="678"/>
    </location>
</feature>
<dbReference type="PROSITE" id="PS50112">
    <property type="entry name" value="PAS"/>
    <property type="match status" value="1"/>
</dbReference>
<dbReference type="CDD" id="cd16922">
    <property type="entry name" value="HATPase_EvgS-ArcB-TorS-like"/>
    <property type="match status" value="1"/>
</dbReference>
<dbReference type="PROSITE" id="PS50110">
    <property type="entry name" value="RESPONSE_REGULATORY"/>
    <property type="match status" value="1"/>
</dbReference>
<name>A0A0G4GP66_9ALVE</name>
<protein>
    <recommendedName>
        <fullName evidence="9">Histidine kinase</fullName>
    </recommendedName>
</protein>
<dbReference type="SUPFAM" id="SSF52172">
    <property type="entry name" value="CheY-like"/>
    <property type="match status" value="1"/>
</dbReference>
<feature type="region of interest" description="Disordered" evidence="3">
    <location>
        <begin position="778"/>
        <end position="817"/>
    </location>
</feature>
<evidence type="ECO:0000256" key="2">
    <source>
        <dbReference type="PROSITE-ProRule" id="PRU00169"/>
    </source>
</evidence>
<dbReference type="CDD" id="cd00035">
    <property type="entry name" value="ChtBD1"/>
    <property type="match status" value="3"/>
</dbReference>
<dbReference type="SMART" id="SM00254">
    <property type="entry name" value="ShKT"/>
    <property type="match status" value="2"/>
</dbReference>
<gene>
    <name evidence="8" type="ORF">Cvel_22761</name>
</gene>
<accession>A0A0G4GP66</accession>
<dbReference type="SMART" id="SM00086">
    <property type="entry name" value="PAC"/>
    <property type="match status" value="1"/>
</dbReference>
<dbReference type="InterPro" id="IPR005467">
    <property type="entry name" value="His_kinase_dom"/>
</dbReference>
<feature type="domain" description="PAC" evidence="7">
    <location>
        <begin position="217"/>
        <end position="269"/>
    </location>
</feature>
<evidence type="ECO:0008006" key="9">
    <source>
        <dbReference type="Google" id="ProtNLM"/>
    </source>
</evidence>
<evidence type="ECO:0000259" key="4">
    <source>
        <dbReference type="PROSITE" id="PS50109"/>
    </source>
</evidence>
<dbReference type="Gene3D" id="3.30.565.10">
    <property type="entry name" value="Histidine kinase-like ATPase, C-terminal domain"/>
    <property type="match status" value="1"/>
</dbReference>
<evidence type="ECO:0000313" key="8">
    <source>
        <dbReference type="EMBL" id="CEM32079.1"/>
    </source>
</evidence>
<keyword evidence="1 2" id="KW-0597">Phosphoprotein</keyword>
<dbReference type="GO" id="GO:0000155">
    <property type="term" value="F:phosphorelay sensor kinase activity"/>
    <property type="evidence" value="ECO:0007669"/>
    <property type="project" value="InterPro"/>
</dbReference>
<dbReference type="InterPro" id="IPR035965">
    <property type="entry name" value="PAS-like_dom_sf"/>
</dbReference>
<feature type="compositionally biased region" description="Basic and acidic residues" evidence="3">
    <location>
        <begin position="790"/>
        <end position="810"/>
    </location>
</feature>
<dbReference type="InterPro" id="IPR036890">
    <property type="entry name" value="HATPase_C_sf"/>
</dbReference>
<dbReference type="InterPro" id="IPR036097">
    <property type="entry name" value="HisK_dim/P_sf"/>
</dbReference>
<dbReference type="InterPro" id="IPR013655">
    <property type="entry name" value="PAS_fold_3"/>
</dbReference>
<dbReference type="Gene3D" id="1.10.287.130">
    <property type="match status" value="1"/>
</dbReference>
<dbReference type="InterPro" id="IPR001002">
    <property type="entry name" value="Chitin-bd_1"/>
</dbReference>
<dbReference type="SMART" id="SM00091">
    <property type="entry name" value="PAS"/>
    <property type="match status" value="1"/>
</dbReference>
<dbReference type="NCBIfam" id="TIGR00229">
    <property type="entry name" value="sensory_box"/>
    <property type="match status" value="1"/>
</dbReference>
<dbReference type="VEuPathDB" id="CryptoDB:Cvel_22761"/>
<evidence type="ECO:0000259" key="6">
    <source>
        <dbReference type="PROSITE" id="PS50112"/>
    </source>
</evidence>
<dbReference type="InterPro" id="IPR003582">
    <property type="entry name" value="ShKT_dom"/>
</dbReference>
<dbReference type="CDD" id="cd00130">
    <property type="entry name" value="PAS"/>
    <property type="match status" value="1"/>
</dbReference>
<dbReference type="InterPro" id="IPR001789">
    <property type="entry name" value="Sig_transdc_resp-reg_receiver"/>
</dbReference>
<reference evidence="8" key="1">
    <citation type="submission" date="2014-11" db="EMBL/GenBank/DDBJ databases">
        <authorList>
            <person name="Otto D Thomas"/>
            <person name="Naeem Raeece"/>
        </authorList>
    </citation>
    <scope>NUCLEOTIDE SEQUENCE</scope>
</reference>
<feature type="domain" description="Histidine kinase" evidence="4">
    <location>
        <begin position="280"/>
        <end position="570"/>
    </location>
</feature>
<feature type="domain" description="PAS" evidence="6">
    <location>
        <begin position="141"/>
        <end position="213"/>
    </location>
</feature>
<dbReference type="PROSITE" id="PS50109">
    <property type="entry name" value="HIS_KIN"/>
    <property type="match status" value="1"/>
</dbReference>
<dbReference type="InterPro" id="IPR001610">
    <property type="entry name" value="PAC"/>
</dbReference>
<dbReference type="SUPFAM" id="SSF47384">
    <property type="entry name" value="Homodimeric domain of signal transducing histidine kinase"/>
    <property type="match status" value="1"/>
</dbReference>